<sequence length="402" mass="44977">MSLKTEKKFRGIFWKSLHPISKPSNSICPPTIFFPSGYSGDCAPLLRTFSVQGNHYVFDTMAPWLKNLSHVTICGCLAFGEVVGALEEMPSLVTLKICCNETDLDVAGPVVNLPQLKKLTLCFRSDMLNGVALLERIKPASDCCICIPGEPAEWSPAPEEEEYERYEDAISAHVLPYLKTHPPTVVYVVFTYDTLFLQEGSSASPDPEHLYPGFRIPFYVEFFGSSLLMQELIGSASFSNVTELHLSRWGESPYYEDVDVVSALRAFPSVTTLKTTDRVLGLLLENHSITATLFPALVTLNTRDPEGFQPGKEEPAQHRFLKLRKAVGRPVSVLELSFLFGNIPDMDYLEEHTGLLVKWSSRLNGDGEYRCGDGGQEVLRFHSNVWEDEEAGWKLFCAQYSL</sequence>
<proteinExistence type="predicted"/>
<dbReference type="AlphaFoldDB" id="A0A8H4VKC8"/>
<reference evidence="1 2" key="1">
    <citation type="submission" date="2019-12" db="EMBL/GenBank/DDBJ databases">
        <authorList>
            <person name="Floudas D."/>
            <person name="Bentzer J."/>
            <person name="Ahren D."/>
            <person name="Johansson T."/>
            <person name="Persson P."/>
            <person name="Tunlid A."/>
        </authorList>
    </citation>
    <scope>NUCLEOTIDE SEQUENCE [LARGE SCALE GENOMIC DNA]</scope>
    <source>
        <strain evidence="1 2">CBS 102.39</strain>
    </source>
</reference>
<gene>
    <name evidence="1" type="ORF">D9613_010810</name>
</gene>
<dbReference type="Proteomes" id="UP000521872">
    <property type="component" value="Unassembled WGS sequence"/>
</dbReference>
<comment type="caution">
    <text evidence="1">The sequence shown here is derived from an EMBL/GenBank/DDBJ whole genome shotgun (WGS) entry which is preliminary data.</text>
</comment>
<name>A0A8H4VKC8_9AGAR</name>
<evidence type="ECO:0000313" key="1">
    <source>
        <dbReference type="EMBL" id="KAF4613063.1"/>
    </source>
</evidence>
<dbReference type="SUPFAM" id="SSF52047">
    <property type="entry name" value="RNI-like"/>
    <property type="match status" value="1"/>
</dbReference>
<organism evidence="1 2">
    <name type="scientific">Agrocybe pediades</name>
    <dbReference type="NCBI Taxonomy" id="84607"/>
    <lineage>
        <taxon>Eukaryota</taxon>
        <taxon>Fungi</taxon>
        <taxon>Dikarya</taxon>
        <taxon>Basidiomycota</taxon>
        <taxon>Agaricomycotina</taxon>
        <taxon>Agaricomycetes</taxon>
        <taxon>Agaricomycetidae</taxon>
        <taxon>Agaricales</taxon>
        <taxon>Agaricineae</taxon>
        <taxon>Strophariaceae</taxon>
        <taxon>Agrocybe</taxon>
    </lineage>
</organism>
<protein>
    <recommendedName>
        <fullName evidence="3">F-box protein</fullName>
    </recommendedName>
</protein>
<dbReference type="EMBL" id="JAACJL010000046">
    <property type="protein sequence ID" value="KAF4613063.1"/>
    <property type="molecule type" value="Genomic_DNA"/>
</dbReference>
<keyword evidence="2" id="KW-1185">Reference proteome</keyword>
<accession>A0A8H4VKC8</accession>
<evidence type="ECO:0000313" key="2">
    <source>
        <dbReference type="Proteomes" id="UP000521872"/>
    </source>
</evidence>
<evidence type="ECO:0008006" key="3">
    <source>
        <dbReference type="Google" id="ProtNLM"/>
    </source>
</evidence>